<proteinExistence type="predicted"/>
<keyword evidence="2" id="KW-1185">Reference proteome</keyword>
<accession>A0AAV4HJN2</accession>
<dbReference type="GO" id="GO:0008168">
    <property type="term" value="F:methyltransferase activity"/>
    <property type="evidence" value="ECO:0007669"/>
    <property type="project" value="UniProtKB-KW"/>
</dbReference>
<protein>
    <submittedName>
        <fullName evidence="1">Modification methylase HindII</fullName>
    </submittedName>
</protein>
<gene>
    <name evidence="1" type="ORF">ElyMa_006328100</name>
</gene>
<reference evidence="1 2" key="1">
    <citation type="journal article" date="2021" name="Elife">
        <title>Chloroplast acquisition without the gene transfer in kleptoplastic sea slugs, Plakobranchus ocellatus.</title>
        <authorList>
            <person name="Maeda T."/>
            <person name="Takahashi S."/>
            <person name="Yoshida T."/>
            <person name="Shimamura S."/>
            <person name="Takaki Y."/>
            <person name="Nagai Y."/>
            <person name="Toyoda A."/>
            <person name="Suzuki Y."/>
            <person name="Arimoto A."/>
            <person name="Ishii H."/>
            <person name="Satoh N."/>
            <person name="Nishiyama T."/>
            <person name="Hasebe M."/>
            <person name="Maruyama T."/>
            <person name="Minagawa J."/>
            <person name="Obokata J."/>
            <person name="Shigenobu S."/>
        </authorList>
    </citation>
    <scope>NUCLEOTIDE SEQUENCE [LARGE SCALE GENOMIC DNA]</scope>
</reference>
<sequence>MPATWLNDRDQFLYPQDGWQEDKEFQNDCLAVMLFHGQNRISVKEGVNHWIPFTEEQVDAKELFESHFMVDFIGGNLKKEKSGQTKMNLADTTKNKTYDGTEPLKFSPEAKAVLKSGLELWKYYHEQPNINVNASFYDIRAYFQGYNDKDRMNSKSENEQYTKLIGALRSQLKDLAEKIHPKIYQYGFLK</sequence>
<evidence type="ECO:0000313" key="2">
    <source>
        <dbReference type="Proteomes" id="UP000762676"/>
    </source>
</evidence>
<organism evidence="1 2">
    <name type="scientific">Elysia marginata</name>
    <dbReference type="NCBI Taxonomy" id="1093978"/>
    <lineage>
        <taxon>Eukaryota</taxon>
        <taxon>Metazoa</taxon>
        <taxon>Spiralia</taxon>
        <taxon>Lophotrochozoa</taxon>
        <taxon>Mollusca</taxon>
        <taxon>Gastropoda</taxon>
        <taxon>Heterobranchia</taxon>
        <taxon>Euthyneura</taxon>
        <taxon>Panpulmonata</taxon>
        <taxon>Sacoglossa</taxon>
        <taxon>Placobranchoidea</taxon>
        <taxon>Plakobranchidae</taxon>
        <taxon>Elysia</taxon>
    </lineage>
</organism>
<dbReference type="Proteomes" id="UP000762676">
    <property type="component" value="Unassembled WGS sequence"/>
</dbReference>
<dbReference type="EMBL" id="BMAT01012703">
    <property type="protein sequence ID" value="GFR97592.1"/>
    <property type="molecule type" value="Genomic_DNA"/>
</dbReference>
<dbReference type="AlphaFoldDB" id="A0AAV4HJN2"/>
<comment type="caution">
    <text evidence="1">The sequence shown here is derived from an EMBL/GenBank/DDBJ whole genome shotgun (WGS) entry which is preliminary data.</text>
</comment>
<name>A0AAV4HJN2_9GAST</name>
<keyword evidence="1" id="KW-0808">Transferase</keyword>
<evidence type="ECO:0000313" key="1">
    <source>
        <dbReference type="EMBL" id="GFR97592.1"/>
    </source>
</evidence>
<dbReference type="GO" id="GO:0032259">
    <property type="term" value="P:methylation"/>
    <property type="evidence" value="ECO:0007669"/>
    <property type="project" value="UniProtKB-KW"/>
</dbReference>
<keyword evidence="1" id="KW-0489">Methyltransferase</keyword>